<evidence type="ECO:0000313" key="7">
    <source>
        <dbReference type="EMBL" id="OWJ60842.1"/>
    </source>
</evidence>
<evidence type="ECO:0000313" key="8">
    <source>
        <dbReference type="Proteomes" id="UP000196655"/>
    </source>
</evidence>
<dbReference type="EMBL" id="NHON01000109">
    <property type="protein sequence ID" value="OWJ60842.1"/>
    <property type="molecule type" value="Genomic_DNA"/>
</dbReference>
<keyword evidence="1" id="KW-0004">4Fe-4S</keyword>
<dbReference type="InterPro" id="IPR039650">
    <property type="entry name" value="HdrA-like"/>
</dbReference>
<dbReference type="GO" id="GO:0016491">
    <property type="term" value="F:oxidoreductase activity"/>
    <property type="evidence" value="ECO:0007669"/>
    <property type="project" value="UniProtKB-KW"/>
</dbReference>
<dbReference type="OrthoDB" id="9777740at2"/>
<keyword evidence="8" id="KW-1185">Reference proteome</keyword>
<dbReference type="InterPro" id="IPR036188">
    <property type="entry name" value="FAD/NAD-bd_sf"/>
</dbReference>
<organism evidence="7 8">
    <name type="scientific">Inquilinus limosus</name>
    <dbReference type="NCBI Taxonomy" id="171674"/>
    <lineage>
        <taxon>Bacteria</taxon>
        <taxon>Pseudomonadati</taxon>
        <taxon>Pseudomonadota</taxon>
        <taxon>Alphaproteobacteria</taxon>
        <taxon>Rhodospirillales</taxon>
        <taxon>Rhodospirillaceae</taxon>
        <taxon>Inquilinus</taxon>
    </lineage>
</organism>
<proteinExistence type="predicted"/>
<dbReference type="SUPFAM" id="SSF51905">
    <property type="entry name" value="FAD/NAD(P)-binding domain"/>
    <property type="match status" value="1"/>
</dbReference>
<feature type="compositionally biased region" description="Low complexity" evidence="6">
    <location>
        <begin position="518"/>
        <end position="533"/>
    </location>
</feature>
<evidence type="ECO:0000256" key="5">
    <source>
        <dbReference type="ARBA" id="ARBA00023014"/>
    </source>
</evidence>
<keyword evidence="3" id="KW-0560">Oxidoreductase</keyword>
<dbReference type="AlphaFoldDB" id="A0A211Z6F7"/>
<feature type="region of interest" description="Disordered" evidence="6">
    <location>
        <begin position="518"/>
        <end position="546"/>
    </location>
</feature>
<evidence type="ECO:0000256" key="2">
    <source>
        <dbReference type="ARBA" id="ARBA00022723"/>
    </source>
</evidence>
<dbReference type="GO" id="GO:0046872">
    <property type="term" value="F:metal ion binding"/>
    <property type="evidence" value="ECO:0007669"/>
    <property type="project" value="UniProtKB-KW"/>
</dbReference>
<evidence type="ECO:0000256" key="1">
    <source>
        <dbReference type="ARBA" id="ARBA00022485"/>
    </source>
</evidence>
<dbReference type="GO" id="GO:0051539">
    <property type="term" value="F:4 iron, 4 sulfur cluster binding"/>
    <property type="evidence" value="ECO:0007669"/>
    <property type="project" value="UniProtKB-KW"/>
</dbReference>
<evidence type="ECO:0000256" key="4">
    <source>
        <dbReference type="ARBA" id="ARBA00023004"/>
    </source>
</evidence>
<accession>A0A211Z6F7</accession>
<dbReference type="Gene3D" id="3.50.50.60">
    <property type="entry name" value="FAD/NAD(P)-binding domain"/>
    <property type="match status" value="1"/>
</dbReference>
<name>A0A211Z6F7_9PROT</name>
<evidence type="ECO:0000256" key="3">
    <source>
        <dbReference type="ARBA" id="ARBA00023002"/>
    </source>
</evidence>
<sequence length="546" mass="58521">METWTRRSILLGMGGAIGSAAFPVIGRAAQSGNFGVVVYGATPSGIMAAYAAAREGASVALVMAGAFGGMCAQGLGWSDTGKIGVVGGLCMEFFRRVARLYNPTSTSFVKNFEPHIAEQAFRAMIREAGVTTIHVATLAGVAGSARKIQSIQLTDGTVLTAQAFVDASYEGDLMAAARCACSVGRESSTRFNEPNAGFDAIPANHHVPTRDSRGNLFPIIKPYPAQARFTADRAVQCYTFRLCVSNDPANKAAFPKPPGYDADRYGFELALLASPNKDFSPAPVGHSKFDVNGNYFGGPWDWAEGNAARRRAIFTEHYNYQAGLLYFYANDPRVPSAFREQVNQYGLAKDEFVGTGNWPRQLYIREARRLSGRYVMTQGDAQTAVTKLHPVGMGSYSLDSHAPQVLEIKNGYMDYEGTFGTIETRGTTPYQIPYESLLPKEYDNLLVSVCVSASHVAYASVRMEPQYMIMGEAAGCAAALVAQRRTISIALAAEITSKVQRYGAVMAYTVTAAAKAADGAGSSSPTASSAAADAEPERAVRLDPLY</sequence>
<keyword evidence="4" id="KW-0408">Iron</keyword>
<keyword evidence="5" id="KW-0411">Iron-sulfur</keyword>
<evidence type="ECO:0008006" key="9">
    <source>
        <dbReference type="Google" id="ProtNLM"/>
    </source>
</evidence>
<dbReference type="RefSeq" id="WP_088156553.1">
    <property type="nucleotide sequence ID" value="NZ_NHON01000109.1"/>
</dbReference>
<protein>
    <recommendedName>
        <fullName evidence="9">Xanthan lyase</fullName>
    </recommendedName>
</protein>
<dbReference type="PANTHER" id="PTHR43498">
    <property type="entry name" value="FERREDOXIN:COB-COM HETERODISULFIDE REDUCTASE SUBUNIT A"/>
    <property type="match status" value="1"/>
</dbReference>
<evidence type="ECO:0000256" key="6">
    <source>
        <dbReference type="SAM" id="MobiDB-lite"/>
    </source>
</evidence>
<feature type="compositionally biased region" description="Basic and acidic residues" evidence="6">
    <location>
        <begin position="535"/>
        <end position="546"/>
    </location>
</feature>
<dbReference type="Proteomes" id="UP000196655">
    <property type="component" value="Unassembled WGS sequence"/>
</dbReference>
<dbReference type="Pfam" id="PF12831">
    <property type="entry name" value="FAD_oxidored"/>
    <property type="match status" value="1"/>
</dbReference>
<dbReference type="PANTHER" id="PTHR43498:SF1">
    <property type="entry name" value="COB--COM HETERODISULFIDE REDUCTASE IRON-SULFUR SUBUNIT A"/>
    <property type="match status" value="1"/>
</dbReference>
<gene>
    <name evidence="7" type="ORF">BWR60_31610</name>
</gene>
<reference evidence="8" key="1">
    <citation type="submission" date="2017-05" db="EMBL/GenBank/DDBJ databases">
        <authorList>
            <person name="Macchi M."/>
            <person name="Festa S."/>
            <person name="Coppotelli B.M."/>
            <person name="Morelli I.S."/>
        </authorList>
    </citation>
    <scope>NUCLEOTIDE SEQUENCE [LARGE SCALE GENOMIC DNA]</scope>
    <source>
        <strain evidence="8">I</strain>
    </source>
</reference>
<keyword evidence="2" id="KW-0479">Metal-binding</keyword>
<comment type="caution">
    <text evidence="7">The sequence shown here is derived from an EMBL/GenBank/DDBJ whole genome shotgun (WGS) entry which is preliminary data.</text>
</comment>